<reference evidence="8 9" key="1">
    <citation type="submission" date="2014-08" db="EMBL/GenBank/DDBJ databases">
        <title>Porphyromonas gulae strain:COT-052_OH1451 Genome sequencing.</title>
        <authorList>
            <person name="Wallis C."/>
            <person name="Deusch O."/>
            <person name="O'Flynn C."/>
            <person name="Davis I."/>
            <person name="Jospin G."/>
            <person name="Darling A.E."/>
            <person name="Coil D.A."/>
            <person name="Alexiev A."/>
            <person name="Horsfall A."/>
            <person name="Kirkwood N."/>
            <person name="Harris S."/>
            <person name="Eisen J.A."/>
        </authorList>
    </citation>
    <scope>NUCLEOTIDE SEQUENCE [LARGE SCALE GENOMIC DNA]</scope>
    <source>
        <strain evidence="9">COT-052 OH1451</strain>
    </source>
</reference>
<dbReference type="UniPathway" id="UPA00074">
    <property type="reaction ID" value="UER00126"/>
</dbReference>
<feature type="site" description="Raises pKa of active site His" evidence="6">
    <location>
        <position position="145"/>
    </location>
</feature>
<dbReference type="InterPro" id="IPR004607">
    <property type="entry name" value="GART"/>
</dbReference>
<accession>A0A099WRP4</accession>
<dbReference type="InterPro" id="IPR002376">
    <property type="entry name" value="Formyl_transf_N"/>
</dbReference>
<dbReference type="GO" id="GO:0005829">
    <property type="term" value="C:cytosol"/>
    <property type="evidence" value="ECO:0007669"/>
    <property type="project" value="TreeGrafter"/>
</dbReference>
<evidence type="ECO:0000256" key="5">
    <source>
        <dbReference type="ARBA" id="ARBA00047664"/>
    </source>
</evidence>
<feature type="domain" description="Formyl transferase N-terminal" evidence="7">
    <location>
        <begin position="3"/>
        <end position="182"/>
    </location>
</feature>
<sequence length="193" mass="21334">MRKVAVLASGNGSNAENLYHFFSQRGLASLAVILSNHSDAGVMARAERLKIPAYAFTTKEMHEGTKPIALLKELGIELIVLAGYMCYITPPYLEAFPDRIVNIHPALLPKFGGKGMYGHHVHEAVLAAGEKESGITIHLVDEHYDHGRILRQAVCPVLPEDTPDTLAERIHALEYAHYPEAIEEYLLRLPAES</sequence>
<dbReference type="PROSITE" id="PS00373">
    <property type="entry name" value="GART"/>
    <property type="match status" value="1"/>
</dbReference>
<evidence type="ECO:0000256" key="3">
    <source>
        <dbReference type="ARBA" id="ARBA00022755"/>
    </source>
</evidence>
<evidence type="ECO:0000256" key="1">
    <source>
        <dbReference type="ARBA" id="ARBA00005054"/>
    </source>
</evidence>
<keyword evidence="2 6" id="KW-0808">Transferase</keyword>
<evidence type="ECO:0000313" key="9">
    <source>
        <dbReference type="Proteomes" id="UP000030130"/>
    </source>
</evidence>
<proteinExistence type="inferred from homology"/>
<evidence type="ECO:0000259" key="7">
    <source>
        <dbReference type="Pfam" id="PF00551"/>
    </source>
</evidence>
<feature type="binding site" evidence="6">
    <location>
        <position position="59"/>
    </location>
    <ligand>
        <name>(6R)-10-formyltetrahydrofolate</name>
        <dbReference type="ChEBI" id="CHEBI:195366"/>
    </ligand>
</feature>
<dbReference type="Gene3D" id="3.40.50.170">
    <property type="entry name" value="Formyl transferase, N-terminal domain"/>
    <property type="match status" value="1"/>
</dbReference>
<dbReference type="NCBIfam" id="TIGR00639">
    <property type="entry name" value="PurN"/>
    <property type="match status" value="1"/>
</dbReference>
<dbReference type="GO" id="GO:0004644">
    <property type="term" value="F:phosphoribosylglycinamide formyltransferase activity"/>
    <property type="evidence" value="ECO:0007669"/>
    <property type="project" value="UniProtKB-UniRule"/>
</dbReference>
<name>A0A099WRP4_9PORP</name>
<dbReference type="PANTHER" id="PTHR43369">
    <property type="entry name" value="PHOSPHORIBOSYLGLYCINAMIDE FORMYLTRANSFERASE"/>
    <property type="match status" value="1"/>
</dbReference>
<comment type="caution">
    <text evidence="6">Lacks conserved residue(s) required for the propagation of feature annotation.</text>
</comment>
<feature type="active site" description="Proton donor" evidence="6">
    <location>
        <position position="104"/>
    </location>
</feature>
<dbReference type="eggNOG" id="COG0299">
    <property type="taxonomic scope" value="Bacteria"/>
</dbReference>
<dbReference type="Proteomes" id="UP000030130">
    <property type="component" value="Unassembled WGS sequence"/>
</dbReference>
<dbReference type="EMBL" id="JRAI01000002">
    <property type="protein sequence ID" value="KGN88340.1"/>
    <property type="molecule type" value="Genomic_DNA"/>
</dbReference>
<organism evidence="8 9">
    <name type="scientific">Porphyromonas gulae</name>
    <dbReference type="NCBI Taxonomy" id="111105"/>
    <lineage>
        <taxon>Bacteria</taxon>
        <taxon>Pseudomonadati</taxon>
        <taxon>Bacteroidota</taxon>
        <taxon>Bacteroidia</taxon>
        <taxon>Bacteroidales</taxon>
        <taxon>Porphyromonadaceae</taxon>
        <taxon>Porphyromonas</taxon>
    </lineage>
</organism>
<dbReference type="InterPro" id="IPR036477">
    <property type="entry name" value="Formyl_transf_N_sf"/>
</dbReference>
<dbReference type="Pfam" id="PF00551">
    <property type="entry name" value="Formyl_trans_N"/>
    <property type="match status" value="1"/>
</dbReference>
<feature type="binding site" evidence="6">
    <location>
        <position position="102"/>
    </location>
    <ligand>
        <name>(6R)-10-formyltetrahydrofolate</name>
        <dbReference type="ChEBI" id="CHEBI:195366"/>
    </ligand>
</feature>
<evidence type="ECO:0000256" key="4">
    <source>
        <dbReference type="ARBA" id="ARBA00038440"/>
    </source>
</evidence>
<keyword evidence="3 6" id="KW-0658">Purine biosynthesis</keyword>
<dbReference type="RefSeq" id="WP_039419639.1">
    <property type="nucleotide sequence ID" value="NZ_JRAI01000002.1"/>
</dbReference>
<evidence type="ECO:0000313" key="8">
    <source>
        <dbReference type="EMBL" id="KGN88340.1"/>
    </source>
</evidence>
<dbReference type="InterPro" id="IPR001555">
    <property type="entry name" value="GART_AS"/>
</dbReference>
<comment type="caution">
    <text evidence="8">The sequence shown here is derived from an EMBL/GenBank/DDBJ whole genome shotgun (WGS) entry which is preliminary data.</text>
</comment>
<protein>
    <recommendedName>
        <fullName evidence="6">Phosphoribosylglycinamide formyltransferase</fullName>
        <ecNumber evidence="6">2.1.2.2</ecNumber>
    </recommendedName>
    <alternativeName>
        <fullName evidence="6">5'-phosphoribosylglycinamide transformylase</fullName>
    </alternativeName>
    <alternativeName>
        <fullName evidence="6">GAR transformylase</fullName>
        <shortName evidence="6">GART</shortName>
    </alternativeName>
</protein>
<comment type="function">
    <text evidence="6">Catalyzes the transfer of a formyl group from 10-formyltetrahydrofolate to 5-phospho-ribosyl-glycinamide (GAR), producing 5-phospho-ribosyl-N-formylglycinamide (FGAR) and tetrahydrofolate.</text>
</comment>
<dbReference type="HAMAP" id="MF_01930">
    <property type="entry name" value="PurN"/>
    <property type="match status" value="1"/>
</dbReference>
<comment type="similarity">
    <text evidence="4 6">Belongs to the GART family.</text>
</comment>
<gene>
    <name evidence="6" type="primary">purN</name>
    <name evidence="8" type="ORF">HR08_00640</name>
</gene>
<comment type="pathway">
    <text evidence="1 6">Purine metabolism; IMP biosynthesis via de novo pathway; N(2)-formyl-N(1)-(5-phospho-D-ribosyl)glycinamide from N(1)-(5-phospho-D-ribosyl)glycinamide (10-formyl THF route): step 1/1.</text>
</comment>
<dbReference type="OrthoDB" id="9806170at2"/>
<feature type="binding site" evidence="6">
    <location>
        <begin position="12"/>
        <end position="14"/>
    </location>
    <ligand>
        <name>N(1)-(5-phospho-beta-D-ribosyl)glycinamide</name>
        <dbReference type="ChEBI" id="CHEBI:143788"/>
    </ligand>
</feature>
<dbReference type="STRING" id="111105.HR09_06210"/>
<evidence type="ECO:0000256" key="6">
    <source>
        <dbReference type="HAMAP-Rule" id="MF_01930"/>
    </source>
</evidence>
<comment type="catalytic activity">
    <reaction evidence="5 6">
        <text>N(1)-(5-phospho-beta-D-ribosyl)glycinamide + (6R)-10-formyltetrahydrofolate = N(2)-formyl-N(1)-(5-phospho-beta-D-ribosyl)glycinamide + (6S)-5,6,7,8-tetrahydrofolate + H(+)</text>
        <dbReference type="Rhea" id="RHEA:15053"/>
        <dbReference type="ChEBI" id="CHEBI:15378"/>
        <dbReference type="ChEBI" id="CHEBI:57453"/>
        <dbReference type="ChEBI" id="CHEBI:143788"/>
        <dbReference type="ChEBI" id="CHEBI:147286"/>
        <dbReference type="ChEBI" id="CHEBI:195366"/>
        <dbReference type="EC" id="2.1.2.2"/>
    </reaction>
</comment>
<dbReference type="AlphaFoldDB" id="A0A099WRP4"/>
<dbReference type="EC" id="2.1.2.2" evidence="6"/>
<dbReference type="GeneID" id="57240465"/>
<evidence type="ECO:0000256" key="2">
    <source>
        <dbReference type="ARBA" id="ARBA00022679"/>
    </source>
</evidence>
<dbReference type="SUPFAM" id="SSF53328">
    <property type="entry name" value="Formyltransferase"/>
    <property type="match status" value="1"/>
</dbReference>
<dbReference type="PANTHER" id="PTHR43369:SF2">
    <property type="entry name" value="PHOSPHORIBOSYLGLYCINAMIDE FORMYLTRANSFERASE"/>
    <property type="match status" value="1"/>
</dbReference>
<dbReference type="CDD" id="cd08645">
    <property type="entry name" value="FMT_core_GART"/>
    <property type="match status" value="1"/>
</dbReference>
<dbReference type="GO" id="GO:0006189">
    <property type="term" value="P:'de novo' IMP biosynthetic process"/>
    <property type="evidence" value="ECO:0007669"/>
    <property type="project" value="UniProtKB-UniRule"/>
</dbReference>